<dbReference type="EMBL" id="CAEKDK010000007">
    <property type="protein sequence ID" value="CAB4288533.1"/>
    <property type="molecule type" value="Genomic_DNA"/>
</dbReference>
<accession>A0A6J5VK17</accession>
<gene>
    <name evidence="2" type="ORF">CURHAP_LOCUS46715</name>
</gene>
<proteinExistence type="predicted"/>
<feature type="signal peptide" evidence="1">
    <location>
        <begin position="1"/>
        <end position="20"/>
    </location>
</feature>
<evidence type="ECO:0008006" key="4">
    <source>
        <dbReference type="Google" id="ProtNLM"/>
    </source>
</evidence>
<name>A0A6J5VK17_PRUAR</name>
<evidence type="ECO:0000313" key="3">
    <source>
        <dbReference type="Proteomes" id="UP000507222"/>
    </source>
</evidence>
<dbReference type="AlphaFoldDB" id="A0A6J5VK17"/>
<dbReference type="Proteomes" id="UP000507222">
    <property type="component" value="Unassembled WGS sequence"/>
</dbReference>
<evidence type="ECO:0000313" key="2">
    <source>
        <dbReference type="EMBL" id="CAB4288533.1"/>
    </source>
</evidence>
<keyword evidence="1" id="KW-0732">Signal</keyword>
<reference evidence="2 3" key="1">
    <citation type="submission" date="2020-05" db="EMBL/GenBank/DDBJ databases">
        <authorList>
            <person name="Campoy J."/>
            <person name="Schneeberger K."/>
            <person name="Spophaly S."/>
        </authorList>
    </citation>
    <scope>NUCLEOTIDE SEQUENCE [LARGE SCALE GENOMIC DNA]</scope>
    <source>
        <strain evidence="2">PruArmRojPasFocal</strain>
    </source>
</reference>
<evidence type="ECO:0000256" key="1">
    <source>
        <dbReference type="SAM" id="SignalP"/>
    </source>
</evidence>
<organism evidence="2 3">
    <name type="scientific">Prunus armeniaca</name>
    <name type="common">Apricot</name>
    <name type="synonym">Armeniaca vulgaris</name>
    <dbReference type="NCBI Taxonomy" id="36596"/>
    <lineage>
        <taxon>Eukaryota</taxon>
        <taxon>Viridiplantae</taxon>
        <taxon>Streptophyta</taxon>
        <taxon>Embryophyta</taxon>
        <taxon>Tracheophyta</taxon>
        <taxon>Spermatophyta</taxon>
        <taxon>Magnoliopsida</taxon>
        <taxon>eudicotyledons</taxon>
        <taxon>Gunneridae</taxon>
        <taxon>Pentapetalae</taxon>
        <taxon>rosids</taxon>
        <taxon>fabids</taxon>
        <taxon>Rosales</taxon>
        <taxon>Rosaceae</taxon>
        <taxon>Amygdaloideae</taxon>
        <taxon>Amygdaleae</taxon>
        <taxon>Prunus</taxon>
    </lineage>
</organism>
<protein>
    <recommendedName>
        <fullName evidence="4">Secreted protein</fullName>
    </recommendedName>
</protein>
<sequence>MTNGFVWVVFGFGTTCLTCASTESHVLVGIHSWKDKAGSREAPLVMPLEFDFHLHLDGDLTWSARMCRDTYKSISILCFSVLLLVGERNKREWMHPQGIKKCRVLSILKSAMRRKAASMLVCLHCVAVSAAMRLVNVV</sequence>
<feature type="chain" id="PRO_5026690022" description="Secreted protein" evidence="1">
    <location>
        <begin position="21"/>
        <end position="138"/>
    </location>
</feature>